<reference evidence="2" key="1">
    <citation type="journal article" date="2022" name="Mol. Ecol. Resour.">
        <title>The genomes of chicory, endive, great burdock and yacon provide insights into Asteraceae palaeo-polyploidization history and plant inulin production.</title>
        <authorList>
            <person name="Fan W."/>
            <person name="Wang S."/>
            <person name="Wang H."/>
            <person name="Wang A."/>
            <person name="Jiang F."/>
            <person name="Liu H."/>
            <person name="Zhao H."/>
            <person name="Xu D."/>
            <person name="Zhang Y."/>
        </authorList>
    </citation>
    <scope>NUCLEOTIDE SEQUENCE [LARGE SCALE GENOMIC DNA]</scope>
    <source>
        <strain evidence="2">cv. Yunnan</strain>
    </source>
</reference>
<dbReference type="EMBL" id="CM042022">
    <property type="protein sequence ID" value="KAI3814839.1"/>
    <property type="molecule type" value="Genomic_DNA"/>
</dbReference>
<sequence>MLTVAFGVPVPLRRLLSVSSRPPIPRPSHYLGVFLVNTMAASAETLISDHPKLVEDDWTIVFPRRKNQKTKLPKLKSAKQQQEQTHWTPTDLETTPERELKLMQKMQICIEKLEKSQLLKAYDFNQYIHPKVRMSLNCFHTYFMLEIVLAMVAYVAQTVGQMELEPQFDEPYLATSLQDFWGKRWNLMVTSILHPTVYDPVHTISSRLMSRKRASLVAVFTTFLVSGSSSFISKSRGKI</sequence>
<protein>
    <submittedName>
        <fullName evidence="1">Uncharacterized protein</fullName>
    </submittedName>
</protein>
<evidence type="ECO:0000313" key="1">
    <source>
        <dbReference type="EMBL" id="KAI3814839.1"/>
    </source>
</evidence>
<evidence type="ECO:0000313" key="2">
    <source>
        <dbReference type="Proteomes" id="UP001056120"/>
    </source>
</evidence>
<keyword evidence="2" id="KW-1185">Reference proteome</keyword>
<name>A0ACB9J2V5_9ASTR</name>
<comment type="caution">
    <text evidence="1">The sequence shown here is derived from an EMBL/GenBank/DDBJ whole genome shotgun (WGS) entry which is preliminary data.</text>
</comment>
<gene>
    <name evidence="1" type="ORF">L1987_14485</name>
</gene>
<reference evidence="1 2" key="2">
    <citation type="journal article" date="2022" name="Mol. Ecol. Resour.">
        <title>The genomes of chicory, endive, great burdock and yacon provide insights into Asteraceae paleo-polyploidization history and plant inulin production.</title>
        <authorList>
            <person name="Fan W."/>
            <person name="Wang S."/>
            <person name="Wang H."/>
            <person name="Wang A."/>
            <person name="Jiang F."/>
            <person name="Liu H."/>
            <person name="Zhao H."/>
            <person name="Xu D."/>
            <person name="Zhang Y."/>
        </authorList>
    </citation>
    <scope>NUCLEOTIDE SEQUENCE [LARGE SCALE GENOMIC DNA]</scope>
    <source>
        <strain evidence="2">cv. Yunnan</strain>
        <tissue evidence="1">Leaves</tissue>
    </source>
</reference>
<accession>A0ACB9J2V5</accession>
<dbReference type="Proteomes" id="UP001056120">
    <property type="component" value="Linkage Group LG05"/>
</dbReference>
<proteinExistence type="predicted"/>
<organism evidence="1 2">
    <name type="scientific">Smallanthus sonchifolius</name>
    <dbReference type="NCBI Taxonomy" id="185202"/>
    <lineage>
        <taxon>Eukaryota</taxon>
        <taxon>Viridiplantae</taxon>
        <taxon>Streptophyta</taxon>
        <taxon>Embryophyta</taxon>
        <taxon>Tracheophyta</taxon>
        <taxon>Spermatophyta</taxon>
        <taxon>Magnoliopsida</taxon>
        <taxon>eudicotyledons</taxon>
        <taxon>Gunneridae</taxon>
        <taxon>Pentapetalae</taxon>
        <taxon>asterids</taxon>
        <taxon>campanulids</taxon>
        <taxon>Asterales</taxon>
        <taxon>Asteraceae</taxon>
        <taxon>Asteroideae</taxon>
        <taxon>Heliantheae alliance</taxon>
        <taxon>Millerieae</taxon>
        <taxon>Smallanthus</taxon>
    </lineage>
</organism>